<dbReference type="EC" id="1.14.13.107" evidence="7"/>
<evidence type="ECO:0000256" key="4">
    <source>
        <dbReference type="ARBA" id="ARBA00023033"/>
    </source>
</evidence>
<feature type="domain" description="Luciferase-like" evidence="5">
    <location>
        <begin position="5"/>
        <end position="309"/>
    </location>
</feature>
<evidence type="ECO:0000259" key="5">
    <source>
        <dbReference type="Pfam" id="PF00296"/>
    </source>
</evidence>
<keyword evidence="4 6" id="KW-0503">Monooxygenase</keyword>
<reference evidence="6" key="1">
    <citation type="submission" date="2014-05" db="EMBL/GenBank/DDBJ databases">
        <authorList>
            <person name="Horn Fabian"/>
        </authorList>
    </citation>
    <scope>NUCLEOTIDE SEQUENCE</scope>
</reference>
<dbReference type="HOGENOM" id="CLU_027853_3_3_11"/>
<sequence>MTSLRFGAFLPPIHPLGESPTWWLRHDLDLMAHLDRLGFDEAWIGEHHSTGRDIIASPEIFIAAAAERTTRIRLGTGMTSIPYHHPLWVADRMVMLDHLTQGRVMLGVGPGSLPADVAMIGMTPTESRELLETHLDIIQRLLAGESVTTTVGSHTLVDATLQLRPFTEPCFEIAVAATSSPTGARLAGSRGASLISLGATMSQDGFDALAYHWGIATERAAHAGRPAPDRATWRLVTNVHVAETREQAYRDVEFGLQDWLRHLNDNAAVPGFALPDGSTRELIEFVNDSGLGAIGTADDVRRQIQRMVDQSGGFGTVLLLAHDWADPTAAWRSWELIARQVAPHFQGPGKTHAQSSHDARSRILARHEEASIAAGAALEHMNRKYADEVAGGS</sequence>
<dbReference type="EMBL" id="LK022848">
    <property type="protein sequence ID" value="CDR16978.1"/>
    <property type="molecule type" value="Genomic_DNA"/>
</dbReference>
<keyword evidence="3 7" id="KW-0560">Oxidoreductase</keyword>
<dbReference type="InterPro" id="IPR050766">
    <property type="entry name" value="Bact_Lucif_Oxidored"/>
</dbReference>
<name>A0A061A4B2_9ACTN</name>
<gene>
    <name evidence="7" type="ORF">J2Z30_005089</name>
    <name evidence="6" type="ORF">SIRAN9196</name>
</gene>
<evidence type="ECO:0000256" key="1">
    <source>
        <dbReference type="ARBA" id="ARBA00010426"/>
    </source>
</evidence>
<dbReference type="RefSeq" id="WP_044580012.1">
    <property type="nucleotide sequence ID" value="NZ_BAABDR010000029.1"/>
</dbReference>
<dbReference type="SUPFAM" id="SSF51679">
    <property type="entry name" value="Bacterial luciferase-like"/>
    <property type="match status" value="1"/>
</dbReference>
<evidence type="ECO:0000256" key="3">
    <source>
        <dbReference type="ARBA" id="ARBA00023002"/>
    </source>
</evidence>
<keyword evidence="8" id="KW-1185">Reference proteome</keyword>
<proteinExistence type="inferred from homology"/>
<comment type="similarity">
    <text evidence="1">Belongs to the bacterial luciferase oxidoreductase family.</text>
</comment>
<evidence type="ECO:0000313" key="8">
    <source>
        <dbReference type="Proteomes" id="UP000756710"/>
    </source>
</evidence>
<dbReference type="InterPro" id="IPR011251">
    <property type="entry name" value="Luciferase-like_dom"/>
</dbReference>
<dbReference type="InterPro" id="IPR036661">
    <property type="entry name" value="Luciferase-like_sf"/>
</dbReference>
<dbReference type="PANTHER" id="PTHR30137">
    <property type="entry name" value="LUCIFERASE-LIKE MONOOXYGENASE"/>
    <property type="match status" value="1"/>
</dbReference>
<dbReference type="EMBL" id="JAGGLR010000014">
    <property type="protein sequence ID" value="MBP2064066.1"/>
    <property type="molecule type" value="Genomic_DNA"/>
</dbReference>
<protein>
    <submittedName>
        <fullName evidence="7">Limonene 1,2-monooxygenase</fullName>
        <ecNumber evidence="7">1.14.13.107</ecNumber>
    </submittedName>
    <submittedName>
        <fullName evidence="6">Luciferase-like monooxygenase</fullName>
    </submittedName>
</protein>
<dbReference type="GO" id="GO:0052601">
    <property type="term" value="F:limonene 1,2-monooxygenase [NAD(P)H) activity"/>
    <property type="evidence" value="ECO:0007669"/>
    <property type="project" value="UniProtKB-EC"/>
</dbReference>
<evidence type="ECO:0000313" key="7">
    <source>
        <dbReference type="EMBL" id="MBP2064066.1"/>
    </source>
</evidence>
<evidence type="ECO:0000313" key="6">
    <source>
        <dbReference type="EMBL" id="CDR16978.1"/>
    </source>
</evidence>
<evidence type="ECO:0000256" key="2">
    <source>
        <dbReference type="ARBA" id="ARBA00022630"/>
    </source>
</evidence>
<dbReference type="PANTHER" id="PTHR30137:SF16">
    <property type="entry name" value="BLL0895 PROTEIN"/>
    <property type="match status" value="1"/>
</dbReference>
<dbReference type="AlphaFoldDB" id="A0A061A4B2"/>
<dbReference type="GO" id="GO:0005829">
    <property type="term" value="C:cytosol"/>
    <property type="evidence" value="ECO:0007669"/>
    <property type="project" value="TreeGrafter"/>
</dbReference>
<reference evidence="7 8" key="2">
    <citation type="submission" date="2021-03" db="EMBL/GenBank/DDBJ databases">
        <title>Genomic Encyclopedia of Type Strains, Phase IV (KMG-IV): sequencing the most valuable type-strain genomes for metagenomic binning, comparative biology and taxonomic classification.</title>
        <authorList>
            <person name="Goeker M."/>
        </authorList>
    </citation>
    <scope>NUCLEOTIDE SEQUENCE [LARGE SCALE GENOMIC DNA]</scope>
    <source>
        <strain evidence="7 8">DSM 41954</strain>
    </source>
</reference>
<dbReference type="Proteomes" id="UP000756710">
    <property type="component" value="Unassembled WGS sequence"/>
</dbReference>
<dbReference type="Gene3D" id="3.20.20.30">
    <property type="entry name" value="Luciferase-like domain"/>
    <property type="match status" value="1"/>
</dbReference>
<organism evidence="6">
    <name type="scientific">Streptomyces iranensis</name>
    <dbReference type="NCBI Taxonomy" id="576784"/>
    <lineage>
        <taxon>Bacteria</taxon>
        <taxon>Bacillati</taxon>
        <taxon>Actinomycetota</taxon>
        <taxon>Actinomycetes</taxon>
        <taxon>Kitasatosporales</taxon>
        <taxon>Streptomycetaceae</taxon>
        <taxon>Streptomyces</taxon>
        <taxon>Streptomyces violaceusniger group</taxon>
    </lineage>
</organism>
<accession>A0A061A4B2</accession>
<dbReference type="Pfam" id="PF00296">
    <property type="entry name" value="Bac_luciferase"/>
    <property type="match status" value="1"/>
</dbReference>
<keyword evidence="2" id="KW-0285">Flavoprotein</keyword>